<evidence type="ECO:0000313" key="1">
    <source>
        <dbReference type="EMBL" id="CAI9924446.1"/>
    </source>
</evidence>
<keyword evidence="3" id="KW-1185">Reference proteome</keyword>
<evidence type="ECO:0000313" key="3">
    <source>
        <dbReference type="Proteomes" id="UP001642409"/>
    </source>
</evidence>
<proteinExistence type="predicted"/>
<accession>A0AA86TQ30</accession>
<gene>
    <name evidence="1" type="ORF">HINF_LOCUS12091</name>
    <name evidence="2" type="ORF">HINF_LOCUS63400</name>
</gene>
<dbReference type="EMBL" id="CATOUU010000311">
    <property type="protein sequence ID" value="CAI9924446.1"/>
    <property type="molecule type" value="Genomic_DNA"/>
</dbReference>
<comment type="caution">
    <text evidence="1">The sequence shown here is derived from an EMBL/GenBank/DDBJ whole genome shotgun (WGS) entry which is preliminary data.</text>
</comment>
<evidence type="ECO:0000313" key="2">
    <source>
        <dbReference type="EMBL" id="CAL6086920.1"/>
    </source>
</evidence>
<dbReference type="EMBL" id="CAXDID020000396">
    <property type="protein sequence ID" value="CAL6086920.1"/>
    <property type="molecule type" value="Genomic_DNA"/>
</dbReference>
<reference evidence="2 3" key="2">
    <citation type="submission" date="2024-07" db="EMBL/GenBank/DDBJ databases">
        <authorList>
            <person name="Akdeniz Z."/>
        </authorList>
    </citation>
    <scope>NUCLEOTIDE SEQUENCE [LARGE SCALE GENOMIC DNA]</scope>
</reference>
<name>A0AA86TQ30_9EUKA</name>
<sequence length="225" mass="25755">MFSQIDTLVLELAAALGIPPESAQINSVVYSALMLPDQSYRQMVGQISRNMNADESTISHMFQYLVDRTLKVNSAQASLYPANQVSPQTQTRKTRLSLLQFNSQFEAALKSALVDLHRNAPSMSSQELCQALTVHFKVYDQGPFWSKVHEIIPEKTPIQLKEYFQKSFQQCLYQQISAVDEAVLRSLERRMKDHKPAEVADVFMEMTNQKYFKRNVVVFIVNSRL</sequence>
<dbReference type="Proteomes" id="UP001642409">
    <property type="component" value="Unassembled WGS sequence"/>
</dbReference>
<organism evidence="1">
    <name type="scientific">Hexamita inflata</name>
    <dbReference type="NCBI Taxonomy" id="28002"/>
    <lineage>
        <taxon>Eukaryota</taxon>
        <taxon>Metamonada</taxon>
        <taxon>Diplomonadida</taxon>
        <taxon>Hexamitidae</taxon>
        <taxon>Hexamitinae</taxon>
        <taxon>Hexamita</taxon>
    </lineage>
</organism>
<reference evidence="1" key="1">
    <citation type="submission" date="2023-06" db="EMBL/GenBank/DDBJ databases">
        <authorList>
            <person name="Kurt Z."/>
        </authorList>
    </citation>
    <scope>NUCLEOTIDE SEQUENCE</scope>
</reference>
<protein>
    <submittedName>
        <fullName evidence="2">Hypothetical_protein</fullName>
    </submittedName>
</protein>
<dbReference type="AlphaFoldDB" id="A0AA86TQ30"/>